<accession>A0ABY8BX59</accession>
<protein>
    <recommendedName>
        <fullName evidence="3">DUF222 domain-containing protein</fullName>
    </recommendedName>
</protein>
<keyword evidence="2" id="KW-1185">Reference proteome</keyword>
<evidence type="ECO:0000313" key="1">
    <source>
        <dbReference type="EMBL" id="WEG07620.1"/>
    </source>
</evidence>
<evidence type="ECO:0000313" key="2">
    <source>
        <dbReference type="Proteomes" id="UP001214553"/>
    </source>
</evidence>
<evidence type="ECO:0008006" key="3">
    <source>
        <dbReference type="Google" id="ProtNLM"/>
    </source>
</evidence>
<sequence>MSDLDDTVGRAVLAAAGVAVEGDALDVDGHLAIVGASARAQRASDDLLHRSVTAARAAGASWARIGTELGMSRQAAQQRFGAAADAEPVQESERWLGPVTAFDEMRELSLAGRAGWHTVEAGLFVHRMVRTPTQWEHRRTLWRMTAADRTAGWTIGCRSFPWVYLIRDTGEPALADVGEE</sequence>
<dbReference type="Proteomes" id="UP001214553">
    <property type="component" value="Chromosome"/>
</dbReference>
<dbReference type="EMBL" id="CP119108">
    <property type="protein sequence ID" value="WEG07620.1"/>
    <property type="molecule type" value="Genomic_DNA"/>
</dbReference>
<reference evidence="1 2" key="1">
    <citation type="submission" date="2023-03" db="EMBL/GenBank/DDBJ databases">
        <title>Genome sequence of Microbacterium sp. KACC 23027.</title>
        <authorList>
            <person name="Kim S."/>
            <person name="Heo J."/>
            <person name="Kwon S.-W."/>
        </authorList>
    </citation>
    <scope>NUCLEOTIDE SEQUENCE [LARGE SCALE GENOMIC DNA]</scope>
    <source>
        <strain evidence="1 2">KACC 23027</strain>
    </source>
</reference>
<dbReference type="RefSeq" id="WP_275276958.1">
    <property type="nucleotide sequence ID" value="NZ_CP119108.1"/>
</dbReference>
<name>A0ABY8BX59_9MICO</name>
<gene>
    <name evidence="1" type="ORF">PU630_10155</name>
</gene>
<organism evidence="1 2">
    <name type="scientific">Microbacterium horticulturae</name>
    <dbReference type="NCBI Taxonomy" id="3028316"/>
    <lineage>
        <taxon>Bacteria</taxon>
        <taxon>Bacillati</taxon>
        <taxon>Actinomycetota</taxon>
        <taxon>Actinomycetes</taxon>
        <taxon>Micrococcales</taxon>
        <taxon>Microbacteriaceae</taxon>
        <taxon>Microbacterium</taxon>
    </lineage>
</organism>
<proteinExistence type="predicted"/>